<protein>
    <submittedName>
        <fullName evidence="3">Membrane protein</fullName>
    </submittedName>
</protein>
<reference evidence="3 4" key="1">
    <citation type="submission" date="2015-03" db="EMBL/GenBank/DDBJ databases">
        <authorList>
            <person name="Hassan Y."/>
            <person name="Lepp D."/>
            <person name="Li X.-Z."/>
            <person name="Zhou T."/>
        </authorList>
    </citation>
    <scope>NUCLEOTIDE SEQUENCE [LARGE SCALE GENOMIC DNA]</scope>
    <source>
        <strain evidence="3 4">IPL18</strain>
    </source>
</reference>
<dbReference type="OrthoDB" id="9806878at2"/>
<feature type="compositionally biased region" description="Polar residues" evidence="1">
    <location>
        <begin position="142"/>
        <end position="154"/>
    </location>
</feature>
<evidence type="ECO:0000256" key="2">
    <source>
        <dbReference type="SAM" id="Phobius"/>
    </source>
</evidence>
<accession>A0A0F5FIE0</accession>
<dbReference type="Proteomes" id="UP000033649">
    <property type="component" value="Unassembled WGS sequence"/>
</dbReference>
<keyword evidence="4" id="KW-1185">Reference proteome</keyword>
<keyword evidence="2" id="KW-0812">Transmembrane</keyword>
<dbReference type="EMBL" id="JZEY01000061">
    <property type="protein sequence ID" value="KKB07992.1"/>
    <property type="molecule type" value="Genomic_DNA"/>
</dbReference>
<dbReference type="Pfam" id="PF11014">
    <property type="entry name" value="DUF2852"/>
    <property type="match status" value="1"/>
</dbReference>
<feature type="region of interest" description="Disordered" evidence="1">
    <location>
        <begin position="125"/>
        <end position="154"/>
    </location>
</feature>
<evidence type="ECO:0000313" key="4">
    <source>
        <dbReference type="Proteomes" id="UP000033649"/>
    </source>
</evidence>
<dbReference type="PATRIC" id="fig|429727.3.peg.3168"/>
<name>A0A0F5FIE0_9HYPH</name>
<dbReference type="InterPro" id="IPR021273">
    <property type="entry name" value="DUF2852"/>
</dbReference>
<dbReference type="STRING" id="429727.VE26_15475"/>
<dbReference type="AlphaFoldDB" id="A0A0F5FIE0"/>
<keyword evidence="2" id="KW-1133">Transmembrane helix</keyword>
<gene>
    <name evidence="3" type="ORF">VE26_15475</name>
</gene>
<evidence type="ECO:0000313" key="3">
    <source>
        <dbReference type="EMBL" id="KKB07992.1"/>
    </source>
</evidence>
<keyword evidence="2" id="KW-0472">Membrane</keyword>
<dbReference type="RefSeq" id="WP_046106021.1">
    <property type="nucleotide sequence ID" value="NZ_JZEY01000061.1"/>
</dbReference>
<feature type="transmembrane region" description="Helical" evidence="2">
    <location>
        <begin position="15"/>
        <end position="38"/>
    </location>
</feature>
<sequence>MNTAIIKPQWSPLTIGLMVLGFVIFWPLGLAVLGYILWGEKFGGSADKAQAYWNKGCSYVRSNTKNAGFGRSTYASSGNAAFDDYRAEQLRRLEEERARLDAEIDAFHEYMANLRKAKDREEFDRFMSEHRGNRQGYGDQAPKNQDSWGNPNNG</sequence>
<evidence type="ECO:0000256" key="1">
    <source>
        <dbReference type="SAM" id="MobiDB-lite"/>
    </source>
</evidence>
<organism evidence="3 4">
    <name type="scientific">Devosia chinhatensis</name>
    <dbReference type="NCBI Taxonomy" id="429727"/>
    <lineage>
        <taxon>Bacteria</taxon>
        <taxon>Pseudomonadati</taxon>
        <taxon>Pseudomonadota</taxon>
        <taxon>Alphaproteobacteria</taxon>
        <taxon>Hyphomicrobiales</taxon>
        <taxon>Devosiaceae</taxon>
        <taxon>Devosia</taxon>
    </lineage>
</organism>
<comment type="caution">
    <text evidence="3">The sequence shown here is derived from an EMBL/GenBank/DDBJ whole genome shotgun (WGS) entry which is preliminary data.</text>
</comment>
<proteinExistence type="predicted"/>